<dbReference type="CDD" id="cd00051">
    <property type="entry name" value="EFh"/>
    <property type="match status" value="1"/>
</dbReference>
<dbReference type="Pfam" id="PF13499">
    <property type="entry name" value="EF-hand_7"/>
    <property type="match status" value="1"/>
</dbReference>
<dbReference type="Gene3D" id="1.10.238.10">
    <property type="entry name" value="EF-hand"/>
    <property type="match status" value="1"/>
</dbReference>
<evidence type="ECO:0000313" key="3">
    <source>
        <dbReference type="EMBL" id="KAK7383129.1"/>
    </source>
</evidence>
<evidence type="ECO:0000313" key="4">
    <source>
        <dbReference type="Proteomes" id="UP001386955"/>
    </source>
</evidence>
<dbReference type="EMBL" id="JAYMYS010000008">
    <property type="protein sequence ID" value="KAK7383129.1"/>
    <property type="molecule type" value="Genomic_DNA"/>
</dbReference>
<reference evidence="3 4" key="1">
    <citation type="submission" date="2024-01" db="EMBL/GenBank/DDBJ databases">
        <title>The genomes of 5 underutilized Papilionoideae crops provide insights into root nodulation and disease resistanc.</title>
        <authorList>
            <person name="Jiang F."/>
        </authorList>
    </citation>
    <scope>NUCLEOTIDE SEQUENCE [LARGE SCALE GENOMIC DNA]</scope>
    <source>
        <strain evidence="3">DUOXIRENSHENG_FW03</strain>
        <tissue evidence="3">Leaves</tissue>
    </source>
</reference>
<organism evidence="3 4">
    <name type="scientific">Psophocarpus tetragonolobus</name>
    <name type="common">Winged bean</name>
    <name type="synonym">Dolichos tetragonolobus</name>
    <dbReference type="NCBI Taxonomy" id="3891"/>
    <lineage>
        <taxon>Eukaryota</taxon>
        <taxon>Viridiplantae</taxon>
        <taxon>Streptophyta</taxon>
        <taxon>Embryophyta</taxon>
        <taxon>Tracheophyta</taxon>
        <taxon>Spermatophyta</taxon>
        <taxon>Magnoliopsida</taxon>
        <taxon>eudicotyledons</taxon>
        <taxon>Gunneridae</taxon>
        <taxon>Pentapetalae</taxon>
        <taxon>rosids</taxon>
        <taxon>fabids</taxon>
        <taxon>Fabales</taxon>
        <taxon>Fabaceae</taxon>
        <taxon>Papilionoideae</taxon>
        <taxon>50 kb inversion clade</taxon>
        <taxon>NPAAA clade</taxon>
        <taxon>indigoferoid/millettioid clade</taxon>
        <taxon>Phaseoleae</taxon>
        <taxon>Psophocarpus</taxon>
    </lineage>
</organism>
<dbReference type="SUPFAM" id="SSF47473">
    <property type="entry name" value="EF-hand"/>
    <property type="match status" value="1"/>
</dbReference>
<keyword evidence="4" id="KW-1185">Reference proteome</keyword>
<keyword evidence="1" id="KW-0106">Calcium</keyword>
<dbReference type="InterPro" id="IPR011992">
    <property type="entry name" value="EF-hand-dom_pair"/>
</dbReference>
<feature type="domain" description="EF-hand" evidence="2">
    <location>
        <begin position="20"/>
        <end position="55"/>
    </location>
</feature>
<evidence type="ECO:0000259" key="2">
    <source>
        <dbReference type="PROSITE" id="PS50222"/>
    </source>
</evidence>
<name>A0AAN9WZC8_PSOTE</name>
<dbReference type="InterPro" id="IPR018247">
    <property type="entry name" value="EF_Hand_1_Ca_BS"/>
</dbReference>
<dbReference type="AlphaFoldDB" id="A0AAN9WZC8"/>
<comment type="caution">
    <text evidence="3">The sequence shown here is derived from an EMBL/GenBank/DDBJ whole genome shotgun (WGS) entry which is preliminary data.</text>
</comment>
<dbReference type="SMART" id="SM00054">
    <property type="entry name" value="EFh"/>
    <property type="match status" value="1"/>
</dbReference>
<dbReference type="PROSITE" id="PS50222">
    <property type="entry name" value="EF_HAND_2"/>
    <property type="match status" value="1"/>
</dbReference>
<dbReference type="PROSITE" id="PS00018">
    <property type="entry name" value="EF_HAND_1"/>
    <property type="match status" value="1"/>
</dbReference>
<dbReference type="Proteomes" id="UP001386955">
    <property type="component" value="Unassembled WGS sequence"/>
</dbReference>
<gene>
    <name evidence="3" type="ORF">VNO78_28800</name>
</gene>
<protein>
    <recommendedName>
        <fullName evidence="2">EF-hand domain-containing protein</fullName>
    </recommendedName>
</protein>
<dbReference type="GO" id="GO:0005509">
    <property type="term" value="F:calcium ion binding"/>
    <property type="evidence" value="ECO:0007669"/>
    <property type="project" value="InterPro"/>
</dbReference>
<accession>A0AAN9WZC8</accession>
<dbReference type="InterPro" id="IPR002048">
    <property type="entry name" value="EF_hand_dom"/>
</dbReference>
<evidence type="ECO:0000256" key="1">
    <source>
        <dbReference type="ARBA" id="ARBA00022837"/>
    </source>
</evidence>
<proteinExistence type="predicted"/>
<sequence>MPVFIPPMPQYKSVPPKIVAAENQIRDILKKVDCNGDGYLSKEELKKAFKEFGSRMPGLRTCRFLREVGRNHDGVFTMEELDVIVDYALARYNKFTK</sequence>